<evidence type="ECO:0000259" key="3">
    <source>
        <dbReference type="PROSITE" id="PS50977"/>
    </source>
</evidence>
<dbReference type="Pfam" id="PF00440">
    <property type="entry name" value="TetR_N"/>
    <property type="match status" value="1"/>
</dbReference>
<dbReference type="PANTHER" id="PTHR30055:SF235">
    <property type="entry name" value="TRANSCRIPTIONAL REGULATORY PROTEIN"/>
    <property type="match status" value="1"/>
</dbReference>
<dbReference type="InterPro" id="IPR036271">
    <property type="entry name" value="Tet_transcr_reg_TetR-rel_C_sf"/>
</dbReference>
<dbReference type="SUPFAM" id="SSF46689">
    <property type="entry name" value="Homeodomain-like"/>
    <property type="match status" value="1"/>
</dbReference>
<evidence type="ECO:0000256" key="1">
    <source>
        <dbReference type="ARBA" id="ARBA00023125"/>
    </source>
</evidence>
<dbReference type="PANTHER" id="PTHR30055">
    <property type="entry name" value="HTH-TYPE TRANSCRIPTIONAL REGULATOR RUTR"/>
    <property type="match status" value="1"/>
</dbReference>
<dbReference type="InterPro" id="IPR001647">
    <property type="entry name" value="HTH_TetR"/>
</dbReference>
<organism evidence="4 5">
    <name type="scientific">Mycobacterium simiae</name>
    <name type="common">Mycobacterium habana</name>
    <dbReference type="NCBI Taxonomy" id="1784"/>
    <lineage>
        <taxon>Bacteria</taxon>
        <taxon>Bacillati</taxon>
        <taxon>Actinomycetota</taxon>
        <taxon>Actinomycetes</taxon>
        <taxon>Mycobacteriales</taxon>
        <taxon>Mycobacteriaceae</taxon>
        <taxon>Mycobacterium</taxon>
        <taxon>Mycobacterium simiae complex</taxon>
    </lineage>
</organism>
<dbReference type="Pfam" id="PF17920">
    <property type="entry name" value="TetR_C_16"/>
    <property type="match status" value="1"/>
</dbReference>
<dbReference type="InterPro" id="IPR050109">
    <property type="entry name" value="HTH-type_TetR-like_transc_reg"/>
</dbReference>
<protein>
    <submittedName>
        <fullName evidence="4">TetR/AcrR family transcriptional regulator</fullName>
    </submittedName>
</protein>
<accession>A0A5B1BNK8</accession>
<evidence type="ECO:0000256" key="2">
    <source>
        <dbReference type="PROSITE-ProRule" id="PRU00335"/>
    </source>
</evidence>
<keyword evidence="1 2" id="KW-0238">DNA-binding</keyword>
<dbReference type="Proteomes" id="UP000324701">
    <property type="component" value="Unassembled WGS sequence"/>
</dbReference>
<dbReference type="OrthoDB" id="3210235at2"/>
<name>A0A5B1BNK8_MYCSI</name>
<comment type="caution">
    <text evidence="4">The sequence shown here is derived from an EMBL/GenBank/DDBJ whole genome shotgun (WGS) entry which is preliminary data.</text>
</comment>
<dbReference type="Gene3D" id="1.10.357.10">
    <property type="entry name" value="Tetracycline Repressor, domain 2"/>
    <property type="match status" value="1"/>
</dbReference>
<sequence length="189" mass="20555">MVIEDVARIQFAELGYDRTSMRKVALQAGVDPALVTHYFGSKLDLFLTVIELPVDPAALIDHVVRGASGCAGTRLATAVLDVLDDEVRRRPIVSMVRAATAEPHAARLIRDFLTRQLLVPIAQGLSADHAEYRAALVMSQVVGLTLARCIVGIEPLARHPRERLAGDLGATLQRYLLGDLSDQPTPSRE</sequence>
<dbReference type="GO" id="GO:0000976">
    <property type="term" value="F:transcription cis-regulatory region binding"/>
    <property type="evidence" value="ECO:0007669"/>
    <property type="project" value="TreeGrafter"/>
</dbReference>
<evidence type="ECO:0000313" key="4">
    <source>
        <dbReference type="EMBL" id="KAA1249681.1"/>
    </source>
</evidence>
<dbReference type="EMBL" id="VTZN01000079">
    <property type="protein sequence ID" value="KAA1249681.1"/>
    <property type="molecule type" value="Genomic_DNA"/>
</dbReference>
<keyword evidence="5" id="KW-1185">Reference proteome</keyword>
<gene>
    <name evidence="4" type="ORF">F0Q45_13905</name>
</gene>
<dbReference type="PROSITE" id="PS50977">
    <property type="entry name" value="HTH_TETR_2"/>
    <property type="match status" value="1"/>
</dbReference>
<dbReference type="GO" id="GO:0003700">
    <property type="term" value="F:DNA-binding transcription factor activity"/>
    <property type="evidence" value="ECO:0007669"/>
    <property type="project" value="TreeGrafter"/>
</dbReference>
<feature type="domain" description="HTH tetR-type" evidence="3">
    <location>
        <begin position="1"/>
        <end position="57"/>
    </location>
</feature>
<dbReference type="InterPro" id="IPR041678">
    <property type="entry name" value="TetR_C_16"/>
</dbReference>
<dbReference type="AlphaFoldDB" id="A0A5B1BNK8"/>
<proteinExistence type="predicted"/>
<dbReference type="SUPFAM" id="SSF48498">
    <property type="entry name" value="Tetracyclin repressor-like, C-terminal domain"/>
    <property type="match status" value="1"/>
</dbReference>
<dbReference type="InterPro" id="IPR009057">
    <property type="entry name" value="Homeodomain-like_sf"/>
</dbReference>
<feature type="DNA-binding region" description="H-T-H motif" evidence="2">
    <location>
        <begin position="20"/>
        <end position="39"/>
    </location>
</feature>
<dbReference type="Gene3D" id="1.10.10.60">
    <property type="entry name" value="Homeodomain-like"/>
    <property type="match status" value="1"/>
</dbReference>
<reference evidence="4 5" key="1">
    <citation type="submission" date="2019-09" db="EMBL/GenBank/DDBJ databases">
        <title>Report of infection by Mycobacterium simiae a patient suffering from pulmonary tuberculosis.</title>
        <authorList>
            <person name="Mohanty P.S."/>
            <person name="Bansal A.K."/>
            <person name="Singh H."/>
            <person name="Sharma S."/>
            <person name="Patil S.A."/>
            <person name="Upadhaya P."/>
            <person name="Singh P.K."/>
            <person name="Kumar D."/>
            <person name="Kumar S."/>
            <person name="Singh R.K."/>
            <person name="Chaudhary B."/>
        </authorList>
    </citation>
    <scope>NUCLEOTIDE SEQUENCE [LARGE SCALE GENOMIC DNA]</scope>
    <source>
        <strain evidence="4 5">JAL-560-SIM</strain>
    </source>
</reference>
<evidence type="ECO:0000313" key="5">
    <source>
        <dbReference type="Proteomes" id="UP000324701"/>
    </source>
</evidence>